<evidence type="ECO:0000256" key="3">
    <source>
        <dbReference type="ARBA" id="ARBA00022827"/>
    </source>
</evidence>
<name>A0A7S0ZKX3_9RHOD</name>
<proteinExistence type="predicted"/>
<keyword evidence="3" id="KW-0274">FAD</keyword>
<dbReference type="EMBL" id="HBFP01013152">
    <property type="protein sequence ID" value="CAD8825107.1"/>
    <property type="molecule type" value="Transcribed_RNA"/>
</dbReference>
<dbReference type="SUPFAM" id="SSF51905">
    <property type="entry name" value="FAD/NAD(P)-binding domain"/>
    <property type="match status" value="1"/>
</dbReference>
<keyword evidence="5" id="KW-0560">Oxidoreductase</keyword>
<evidence type="ECO:0000256" key="5">
    <source>
        <dbReference type="ARBA" id="ARBA00023002"/>
    </source>
</evidence>
<dbReference type="PANTHER" id="PTHR48467:SF1">
    <property type="entry name" value="GLUTAMATE SYNTHASE 1 [NADH], CHLOROPLASTIC-LIKE"/>
    <property type="match status" value="1"/>
</dbReference>
<dbReference type="InterPro" id="IPR055275">
    <property type="entry name" value="Ferredox_Rdtase"/>
</dbReference>
<keyword evidence="2" id="KW-0285">Flavoprotein</keyword>
<keyword evidence="4" id="KW-0521">NADP</keyword>
<dbReference type="Gene3D" id="3.50.50.60">
    <property type="entry name" value="FAD/NAD(P)-binding domain"/>
    <property type="match status" value="1"/>
</dbReference>
<evidence type="ECO:0000256" key="4">
    <source>
        <dbReference type="ARBA" id="ARBA00022857"/>
    </source>
</evidence>
<evidence type="ECO:0000256" key="2">
    <source>
        <dbReference type="ARBA" id="ARBA00022630"/>
    </source>
</evidence>
<dbReference type="InterPro" id="IPR036188">
    <property type="entry name" value="FAD/NAD-bd_sf"/>
</dbReference>
<evidence type="ECO:0000256" key="1">
    <source>
        <dbReference type="ARBA" id="ARBA00001974"/>
    </source>
</evidence>
<protein>
    <submittedName>
        <fullName evidence="6">Uncharacterized protein</fullName>
    </submittedName>
</protein>
<dbReference type="PANTHER" id="PTHR48467">
    <property type="entry name" value="GLUTAMATE SYNTHASE 1 [NADH], CHLOROPLASTIC-LIKE"/>
    <property type="match status" value="1"/>
</dbReference>
<sequence>MVKDTNELIKSDISNAALDELKSSGIQNVHVFGRRGPAQATWTSKELRELLYKIPNVDVMIDENDMKLSRMDEEELELEEKRVNKKCFQLLYDKYIESKTNAGLNCDKKSIAFHFKVTPIESILNEPQNMLKQVVFARNILKGEMGQQKSEMINPIQELRVNLGLCFSSIGSDVDLDGLLNKTVENFEALEMDFLTRGLKNYKGRLFSYENGTECFFDPSSKWNAVYAAGWLKRGAHGIIGTNKWCAEETIESIKQDVSDGIVQSKNGSGSALIDILKMREVQWIDWNGWKRIDEFEVRQGRRVGRPRQKVLHISEMLTIAGQPSL</sequence>
<dbReference type="AlphaFoldDB" id="A0A7S0ZKX3"/>
<comment type="cofactor">
    <cofactor evidence="1">
        <name>FAD</name>
        <dbReference type="ChEBI" id="CHEBI:57692"/>
    </cofactor>
</comment>
<dbReference type="GO" id="GO:0016491">
    <property type="term" value="F:oxidoreductase activity"/>
    <property type="evidence" value="ECO:0007669"/>
    <property type="project" value="UniProtKB-KW"/>
</dbReference>
<reference evidence="6" key="1">
    <citation type="submission" date="2021-01" db="EMBL/GenBank/DDBJ databases">
        <authorList>
            <person name="Corre E."/>
            <person name="Pelletier E."/>
            <person name="Niang G."/>
            <person name="Scheremetjew M."/>
            <person name="Finn R."/>
            <person name="Kale V."/>
            <person name="Holt S."/>
            <person name="Cochrane G."/>
            <person name="Meng A."/>
            <person name="Brown T."/>
            <person name="Cohen L."/>
        </authorList>
    </citation>
    <scope>NUCLEOTIDE SEQUENCE</scope>
    <source>
        <strain evidence="6">CCMP3278</strain>
    </source>
</reference>
<gene>
    <name evidence="6" type="ORF">TOLI1172_LOCUS9506</name>
</gene>
<dbReference type="Gene3D" id="3.40.50.720">
    <property type="entry name" value="NAD(P)-binding Rossmann-like Domain"/>
    <property type="match status" value="1"/>
</dbReference>
<accession>A0A7S0ZKX3</accession>
<evidence type="ECO:0000313" key="6">
    <source>
        <dbReference type="EMBL" id="CAD8825107.1"/>
    </source>
</evidence>
<organism evidence="6">
    <name type="scientific">Timspurckia oligopyrenoides</name>
    <dbReference type="NCBI Taxonomy" id="708627"/>
    <lineage>
        <taxon>Eukaryota</taxon>
        <taxon>Rhodophyta</taxon>
        <taxon>Bangiophyceae</taxon>
        <taxon>Porphyridiales</taxon>
        <taxon>Porphyridiaceae</taxon>
        <taxon>Timspurckia</taxon>
    </lineage>
</organism>